<dbReference type="Gene3D" id="1.10.40.50">
    <property type="entry name" value="Probable gtpase engc, domain 3"/>
    <property type="match status" value="1"/>
</dbReference>
<evidence type="ECO:0000256" key="7">
    <source>
        <dbReference type="ARBA" id="ARBA00022833"/>
    </source>
</evidence>
<feature type="binding site" evidence="10">
    <location>
        <position position="295"/>
    </location>
    <ligand>
        <name>Zn(2+)</name>
        <dbReference type="ChEBI" id="CHEBI:29105"/>
    </ligand>
</feature>
<dbReference type="NCBIfam" id="TIGR00157">
    <property type="entry name" value="ribosome small subunit-dependent GTPase A"/>
    <property type="match status" value="1"/>
</dbReference>
<sequence length="364" mass="40862">MNKINLYNIGLTERYAQEATMYGDNLFLARISIQHKDMYKVITEGGEINAKVSGKLGYSASASAEYPAVGDWVLVDRTDEKNGYAIIHYILTRKSCFERKAAGTGHERQIIAANIDTVFICMSLNKDYNLRRIERYLSIAWDSMAIPVIVLTKSDLCEDINDKLVEIESVAPGVDVVVTSCMNDGGYTDLLMYFDKGKTIAFIGSSGVGKSTLINRLMGEEVLATKEIRGDGKGRHTTTHRQLLMLPDGGVVIDTPGMRELQVLDADLTKSFNDIEKLAEGCYFRDCRHESEPGCAVRKAIEDGTLSAGRYENYKKLQREMVFEERKNTMTAARAQKQKMIDMIGSLETYKQLRKNIKKNKGNR</sequence>
<feature type="binding site" evidence="10">
    <location>
        <position position="289"/>
    </location>
    <ligand>
        <name>Zn(2+)</name>
        <dbReference type="ChEBI" id="CHEBI:29105"/>
    </ligand>
</feature>
<accession>A0A9X4H7Y1</accession>
<comment type="similarity">
    <text evidence="10">Belongs to the TRAFAC class YlqF/YawG GTPase family. RsgA subfamily.</text>
</comment>
<evidence type="ECO:0000256" key="3">
    <source>
        <dbReference type="ARBA" id="ARBA00022723"/>
    </source>
</evidence>
<dbReference type="InterPro" id="IPR010914">
    <property type="entry name" value="RsgA_GTPase_dom"/>
</dbReference>
<dbReference type="CDD" id="cd01854">
    <property type="entry name" value="YjeQ_EngC"/>
    <property type="match status" value="1"/>
</dbReference>
<name>A0A9X4H7Y1_9FIRM</name>
<evidence type="ECO:0000256" key="1">
    <source>
        <dbReference type="ARBA" id="ARBA00022490"/>
    </source>
</evidence>
<dbReference type="SUPFAM" id="SSF50249">
    <property type="entry name" value="Nucleic acid-binding proteins"/>
    <property type="match status" value="1"/>
</dbReference>
<evidence type="ECO:0000256" key="5">
    <source>
        <dbReference type="ARBA" id="ARBA00022741"/>
    </source>
</evidence>
<dbReference type="GO" id="GO:0005525">
    <property type="term" value="F:GTP binding"/>
    <property type="evidence" value="ECO:0007669"/>
    <property type="project" value="UniProtKB-UniRule"/>
</dbReference>
<dbReference type="InterPro" id="IPR027417">
    <property type="entry name" value="P-loop_NTPase"/>
</dbReference>
<comment type="subcellular location">
    <subcellularLocation>
        <location evidence="10">Cytoplasm</location>
    </subcellularLocation>
</comment>
<dbReference type="GO" id="GO:0003924">
    <property type="term" value="F:GTPase activity"/>
    <property type="evidence" value="ECO:0007669"/>
    <property type="project" value="UniProtKB-UniRule"/>
</dbReference>
<dbReference type="PROSITE" id="PS51721">
    <property type="entry name" value="G_CP"/>
    <property type="match status" value="1"/>
</dbReference>
<evidence type="ECO:0000256" key="4">
    <source>
        <dbReference type="ARBA" id="ARBA00022730"/>
    </source>
</evidence>
<dbReference type="Proteomes" id="UP001154312">
    <property type="component" value="Unassembled WGS sequence"/>
</dbReference>
<dbReference type="PANTHER" id="PTHR32120:SF10">
    <property type="entry name" value="SMALL RIBOSOMAL SUBUNIT BIOGENESIS GTPASE RSGA"/>
    <property type="match status" value="1"/>
</dbReference>
<evidence type="ECO:0000256" key="8">
    <source>
        <dbReference type="ARBA" id="ARBA00022884"/>
    </source>
</evidence>
<dbReference type="EMBL" id="JAKOAV010000010">
    <property type="protein sequence ID" value="MDF9408164.1"/>
    <property type="molecule type" value="Genomic_DNA"/>
</dbReference>
<comment type="caution">
    <text evidence="13">The sequence shown here is derived from an EMBL/GenBank/DDBJ whole genome shotgun (WGS) entry which is preliminary data.</text>
</comment>
<keyword evidence="4 10" id="KW-0699">rRNA-binding</keyword>
<feature type="domain" description="CP-type G" evidence="12">
    <location>
        <begin position="107"/>
        <end position="261"/>
    </location>
</feature>
<keyword evidence="8 10" id="KW-0694">RNA-binding</keyword>
<reference evidence="13" key="1">
    <citation type="submission" date="2022-02" db="EMBL/GenBank/DDBJ databases">
        <authorList>
            <person name="Leng L."/>
        </authorList>
    </citation>
    <scope>NUCLEOTIDE SEQUENCE</scope>
    <source>
        <strain evidence="13">JI</strain>
    </source>
</reference>
<keyword evidence="6 10" id="KW-0378">Hydrolase</keyword>
<dbReference type="HAMAP" id="MF_01820">
    <property type="entry name" value="GTPase_RsgA"/>
    <property type="match status" value="1"/>
</dbReference>
<evidence type="ECO:0000313" key="14">
    <source>
        <dbReference type="Proteomes" id="UP001154312"/>
    </source>
</evidence>
<evidence type="ECO:0000256" key="2">
    <source>
        <dbReference type="ARBA" id="ARBA00022517"/>
    </source>
</evidence>
<feature type="binding site" evidence="10">
    <location>
        <position position="287"/>
    </location>
    <ligand>
        <name>Zn(2+)</name>
        <dbReference type="ChEBI" id="CHEBI:29105"/>
    </ligand>
</feature>
<keyword evidence="1 10" id="KW-0963">Cytoplasm</keyword>
<dbReference type="GO" id="GO:0005737">
    <property type="term" value="C:cytoplasm"/>
    <property type="evidence" value="ECO:0007669"/>
    <property type="project" value="UniProtKB-SubCell"/>
</dbReference>
<evidence type="ECO:0000259" key="12">
    <source>
        <dbReference type="PROSITE" id="PS51721"/>
    </source>
</evidence>
<evidence type="ECO:0000256" key="10">
    <source>
        <dbReference type="HAMAP-Rule" id="MF_01820"/>
    </source>
</evidence>
<dbReference type="PROSITE" id="PS50936">
    <property type="entry name" value="ENGC_GTPASE"/>
    <property type="match status" value="1"/>
</dbReference>
<keyword evidence="14" id="KW-1185">Reference proteome</keyword>
<proteinExistence type="inferred from homology"/>
<gene>
    <name evidence="10 13" type="primary">rsgA</name>
    <name evidence="13" type="ORF">L7E55_07280</name>
</gene>
<feature type="binding site" evidence="10">
    <location>
        <begin position="204"/>
        <end position="212"/>
    </location>
    <ligand>
        <name>GTP</name>
        <dbReference type="ChEBI" id="CHEBI:37565"/>
    </ligand>
</feature>
<feature type="domain" description="EngC GTPase" evidence="11">
    <location>
        <begin position="113"/>
        <end position="259"/>
    </location>
</feature>
<dbReference type="Pfam" id="PF03193">
    <property type="entry name" value="RsgA_GTPase"/>
    <property type="match status" value="1"/>
</dbReference>
<keyword evidence="7 10" id="KW-0862">Zinc</keyword>
<dbReference type="InterPro" id="IPR012340">
    <property type="entry name" value="NA-bd_OB-fold"/>
</dbReference>
<dbReference type="InterPro" id="IPR030378">
    <property type="entry name" value="G_CP_dom"/>
</dbReference>
<evidence type="ECO:0000313" key="13">
    <source>
        <dbReference type="EMBL" id="MDF9408164.1"/>
    </source>
</evidence>
<dbReference type="GO" id="GO:0042274">
    <property type="term" value="P:ribosomal small subunit biogenesis"/>
    <property type="evidence" value="ECO:0007669"/>
    <property type="project" value="UniProtKB-UniRule"/>
</dbReference>
<comment type="subunit">
    <text evidence="10">Monomer. Associates with 30S ribosomal subunit, binds 16S rRNA.</text>
</comment>
<keyword evidence="2 10" id="KW-0690">Ribosome biogenesis</keyword>
<evidence type="ECO:0000256" key="9">
    <source>
        <dbReference type="ARBA" id="ARBA00023134"/>
    </source>
</evidence>
<dbReference type="PANTHER" id="PTHR32120">
    <property type="entry name" value="SMALL RIBOSOMAL SUBUNIT BIOGENESIS GTPASE RSGA"/>
    <property type="match status" value="1"/>
</dbReference>
<evidence type="ECO:0000259" key="11">
    <source>
        <dbReference type="PROSITE" id="PS50936"/>
    </source>
</evidence>
<comment type="cofactor">
    <cofactor evidence="10">
        <name>Zn(2+)</name>
        <dbReference type="ChEBI" id="CHEBI:29105"/>
    </cofactor>
    <text evidence="10">Binds 1 zinc ion per subunit.</text>
</comment>
<feature type="binding site" evidence="10">
    <location>
        <position position="282"/>
    </location>
    <ligand>
        <name>Zn(2+)</name>
        <dbReference type="ChEBI" id="CHEBI:29105"/>
    </ligand>
</feature>
<dbReference type="SUPFAM" id="SSF52540">
    <property type="entry name" value="P-loop containing nucleoside triphosphate hydrolases"/>
    <property type="match status" value="1"/>
</dbReference>
<dbReference type="EC" id="3.6.1.-" evidence="10"/>
<dbReference type="GO" id="GO:0019843">
    <property type="term" value="F:rRNA binding"/>
    <property type="evidence" value="ECO:0007669"/>
    <property type="project" value="UniProtKB-KW"/>
</dbReference>
<keyword evidence="5 10" id="KW-0547">Nucleotide-binding</keyword>
<organism evidence="13 14">
    <name type="scientific">Pelotomaculum isophthalicicum JI</name>
    <dbReference type="NCBI Taxonomy" id="947010"/>
    <lineage>
        <taxon>Bacteria</taxon>
        <taxon>Bacillati</taxon>
        <taxon>Bacillota</taxon>
        <taxon>Clostridia</taxon>
        <taxon>Eubacteriales</taxon>
        <taxon>Desulfotomaculaceae</taxon>
        <taxon>Pelotomaculum</taxon>
    </lineage>
</organism>
<dbReference type="RefSeq" id="WP_277443454.1">
    <property type="nucleotide sequence ID" value="NZ_JAKOAV010000010.1"/>
</dbReference>
<dbReference type="InterPro" id="IPR004881">
    <property type="entry name" value="Ribosome_biogen_GTPase_RsgA"/>
</dbReference>
<comment type="function">
    <text evidence="10">One of several proteins that assist in the late maturation steps of the functional core of the 30S ribosomal subunit. Helps release RbfA from mature subunits. May play a role in the assembly of ribosomal proteins into the subunit. Circularly permuted GTPase that catalyzes slow GTP hydrolysis, GTPase activity is stimulated by the 30S ribosomal subunit.</text>
</comment>
<dbReference type="Gene3D" id="3.40.50.300">
    <property type="entry name" value="P-loop containing nucleotide triphosphate hydrolases"/>
    <property type="match status" value="1"/>
</dbReference>
<dbReference type="GO" id="GO:0046872">
    <property type="term" value="F:metal ion binding"/>
    <property type="evidence" value="ECO:0007669"/>
    <property type="project" value="UniProtKB-KW"/>
</dbReference>
<evidence type="ECO:0000256" key="6">
    <source>
        <dbReference type="ARBA" id="ARBA00022801"/>
    </source>
</evidence>
<keyword evidence="3 10" id="KW-0479">Metal-binding</keyword>
<protein>
    <recommendedName>
        <fullName evidence="10">Small ribosomal subunit biogenesis GTPase RsgA</fullName>
        <ecNumber evidence="10">3.6.1.-</ecNumber>
    </recommendedName>
</protein>
<feature type="binding site" evidence="10">
    <location>
        <begin position="152"/>
        <end position="155"/>
    </location>
    <ligand>
        <name>GTP</name>
        <dbReference type="ChEBI" id="CHEBI:37565"/>
    </ligand>
</feature>
<keyword evidence="9 10" id="KW-0342">GTP-binding</keyword>
<dbReference type="AlphaFoldDB" id="A0A9X4H7Y1"/>